<dbReference type="PANTHER" id="PTHR48219:SF2">
    <property type="entry name" value="VACUOLAR PROTEIN SORTING-ASSOCIATED PROTEIN 62"/>
    <property type="match status" value="1"/>
</dbReference>
<dbReference type="Pfam" id="PF06101">
    <property type="entry name" value="Vps62"/>
    <property type="match status" value="1"/>
</dbReference>
<dbReference type="PANTHER" id="PTHR48219">
    <property type="entry name" value="VACUOLAR PROTEIN SORTING-ASSOCIATED PROTEIN 62-RELATED"/>
    <property type="match status" value="1"/>
</dbReference>
<organism evidence="1 2">
    <name type="scientific">Pseudomonas canadensis</name>
    <dbReference type="NCBI Taxonomy" id="915099"/>
    <lineage>
        <taxon>Bacteria</taxon>
        <taxon>Pseudomonadati</taxon>
        <taxon>Pseudomonadota</taxon>
        <taxon>Gammaproteobacteria</taxon>
        <taxon>Pseudomonadales</taxon>
        <taxon>Pseudomonadaceae</taxon>
        <taxon>Pseudomonas</taxon>
    </lineage>
</organism>
<name>A0ABZ1A7D4_9PSED</name>
<accession>A0ABZ1A7D4</accession>
<evidence type="ECO:0000313" key="1">
    <source>
        <dbReference type="EMBL" id="WRI25205.1"/>
    </source>
</evidence>
<dbReference type="Proteomes" id="UP001322392">
    <property type="component" value="Chromosome"/>
</dbReference>
<sequence length="424" mass="46457">MEPLKYKDLLISFTTEFTQLWNDKGTRAKQAVTFWRPSTSADHLTPFYSLGDVAVGDYQNINQHKIVAVVSEVDKDNGTALRMPDDFELVWKHSGPRVTTACSVWRPIAPNGYVAMGLVCGVGNDKPPRSTLRCIRADLVVESQADALIWNDKGSGALTSFSAWTVAPPLASPGEAVLAPGTFAGAGSYTKPRLQPTAYALRIALTLHYPALPPEPAHWRPGPESAPSAYELPWFTVKDAVLSPVEQLQSSPIYRLERTDRHALFASERNETDSSKIVNWQSPKGESYNYSLQLKTLTGIEISGEWAANTPASALNFSARLDSEFTHGSSTHGWGNMTIVEVIVYVPANQYVDAYITKSNYTLLRKDGSQSGPELGYFSEVKLHFHEPAEQVPAQTVEPEALPPAAETTLEVATHDVSDNTLVP</sequence>
<gene>
    <name evidence="1" type="ORF">SPL95_02475</name>
</gene>
<dbReference type="RefSeq" id="WP_305383410.1">
    <property type="nucleotide sequence ID" value="NZ_CP117446.1"/>
</dbReference>
<evidence type="ECO:0000313" key="2">
    <source>
        <dbReference type="Proteomes" id="UP001322392"/>
    </source>
</evidence>
<dbReference type="EMBL" id="CP139639">
    <property type="protein sequence ID" value="WRI25205.1"/>
    <property type="molecule type" value="Genomic_DNA"/>
</dbReference>
<proteinExistence type="predicted"/>
<protein>
    <submittedName>
        <fullName evidence="1">Vps62-related protein</fullName>
    </submittedName>
</protein>
<reference evidence="1 2" key="1">
    <citation type="submission" date="2023-12" db="EMBL/GenBank/DDBJ databases">
        <title>First complete genome sequence of Pseudomonas canadensis strain Pcan-CK-23 isolated from homogenized tissues of Zophobas morio larvae.</title>
        <authorList>
            <person name="Kundlacz C."/>
            <person name="Aldeia C."/>
            <person name="Eddoubaji Y."/>
            <person name="Campos-Madueno E.I."/>
            <person name="Endimiani A."/>
        </authorList>
    </citation>
    <scope>NUCLEOTIDE SEQUENCE [LARGE SCALE GENOMIC DNA]</scope>
    <source>
        <strain evidence="1 2">Pcan-CK-23</strain>
    </source>
</reference>
<dbReference type="InterPro" id="IPR009291">
    <property type="entry name" value="Vps62"/>
</dbReference>
<keyword evidence="2" id="KW-1185">Reference proteome</keyword>